<reference evidence="6 7" key="1">
    <citation type="submission" date="2022-04" db="EMBL/GenBank/DDBJ databases">
        <authorList>
            <person name="Huq M.A."/>
        </authorList>
    </citation>
    <scope>NUCLEOTIDE SEQUENCE [LARGE SCALE GENOMIC DNA]</scope>
    <source>
        <strain evidence="6 7">MAH-33</strain>
    </source>
</reference>
<name>A0ABT0DZG6_9SPHN</name>
<dbReference type="EMBL" id="JALKHS010000010">
    <property type="protein sequence ID" value="MCK0532501.1"/>
    <property type="molecule type" value="Genomic_DNA"/>
</dbReference>
<dbReference type="Pfam" id="PF00440">
    <property type="entry name" value="TetR_N"/>
    <property type="match status" value="1"/>
</dbReference>
<evidence type="ECO:0000313" key="7">
    <source>
        <dbReference type="Proteomes" id="UP001203512"/>
    </source>
</evidence>
<sequence>MHQGKKRSGAGRPRAAELQERAETLLQAAEQALIELGYERATLTLIAQRASVSKKTIYAKYGGKPGLLRAVLDRIADRHMAADLRLLDRDDPVEGLYEWARMIMRSTRTKAAHAVTAISMREGLRFPEFRDAMGEARTARQQAPLRAYLERLQERGLIRAIDCEEVASMFLWLLSQDMVDAVSAGTAEPLTDEQADAKALRVAELIARGLMPVADNALSRSG</sequence>
<dbReference type="InterPro" id="IPR001647">
    <property type="entry name" value="HTH_TetR"/>
</dbReference>
<dbReference type="PANTHER" id="PTHR30055:SF234">
    <property type="entry name" value="HTH-TYPE TRANSCRIPTIONAL REGULATOR BETI"/>
    <property type="match status" value="1"/>
</dbReference>
<dbReference type="PANTHER" id="PTHR30055">
    <property type="entry name" value="HTH-TYPE TRANSCRIPTIONAL REGULATOR RUTR"/>
    <property type="match status" value="1"/>
</dbReference>
<comment type="caution">
    <text evidence="6">The sequence shown here is derived from an EMBL/GenBank/DDBJ whole genome shotgun (WGS) entry which is preliminary data.</text>
</comment>
<keyword evidence="1" id="KW-0805">Transcription regulation</keyword>
<dbReference type="InterPro" id="IPR039536">
    <property type="entry name" value="TetR_C_Proteobacteria"/>
</dbReference>
<dbReference type="Proteomes" id="UP001203512">
    <property type="component" value="Unassembled WGS sequence"/>
</dbReference>
<evidence type="ECO:0000313" key="6">
    <source>
        <dbReference type="EMBL" id="MCK0532501.1"/>
    </source>
</evidence>
<keyword evidence="3" id="KW-0804">Transcription</keyword>
<evidence type="ECO:0000256" key="3">
    <source>
        <dbReference type="ARBA" id="ARBA00023163"/>
    </source>
</evidence>
<dbReference type="RefSeq" id="WP_247232922.1">
    <property type="nucleotide sequence ID" value="NZ_JALKHS010000010.1"/>
</dbReference>
<evidence type="ECO:0000256" key="2">
    <source>
        <dbReference type="ARBA" id="ARBA00023125"/>
    </source>
</evidence>
<dbReference type="InterPro" id="IPR050109">
    <property type="entry name" value="HTH-type_TetR-like_transc_reg"/>
</dbReference>
<keyword evidence="7" id="KW-1185">Reference proteome</keyword>
<dbReference type="Gene3D" id="1.10.357.10">
    <property type="entry name" value="Tetracycline Repressor, domain 2"/>
    <property type="match status" value="1"/>
</dbReference>
<evidence type="ECO:0000256" key="1">
    <source>
        <dbReference type="ARBA" id="ARBA00023015"/>
    </source>
</evidence>
<organism evidence="6 7">
    <name type="scientific">Sphingobium agri</name>
    <dbReference type="NCBI Taxonomy" id="2933566"/>
    <lineage>
        <taxon>Bacteria</taxon>
        <taxon>Pseudomonadati</taxon>
        <taxon>Pseudomonadota</taxon>
        <taxon>Alphaproteobacteria</taxon>
        <taxon>Sphingomonadales</taxon>
        <taxon>Sphingomonadaceae</taxon>
        <taxon>Sphingobium</taxon>
    </lineage>
</organism>
<feature type="DNA-binding region" description="H-T-H motif" evidence="4">
    <location>
        <begin position="42"/>
        <end position="61"/>
    </location>
</feature>
<evidence type="ECO:0000259" key="5">
    <source>
        <dbReference type="PROSITE" id="PS50977"/>
    </source>
</evidence>
<proteinExistence type="predicted"/>
<evidence type="ECO:0000256" key="4">
    <source>
        <dbReference type="PROSITE-ProRule" id="PRU00335"/>
    </source>
</evidence>
<dbReference type="SUPFAM" id="SSF48498">
    <property type="entry name" value="Tetracyclin repressor-like, C-terminal domain"/>
    <property type="match status" value="1"/>
</dbReference>
<dbReference type="PROSITE" id="PS50977">
    <property type="entry name" value="HTH_TETR_2"/>
    <property type="match status" value="1"/>
</dbReference>
<gene>
    <name evidence="6" type="ORF">MU848_13000</name>
</gene>
<dbReference type="SUPFAM" id="SSF46689">
    <property type="entry name" value="Homeodomain-like"/>
    <property type="match status" value="1"/>
</dbReference>
<dbReference type="InterPro" id="IPR009057">
    <property type="entry name" value="Homeodomain-like_sf"/>
</dbReference>
<dbReference type="PRINTS" id="PR00455">
    <property type="entry name" value="HTHTETR"/>
</dbReference>
<accession>A0ABT0DZG6</accession>
<dbReference type="InterPro" id="IPR036271">
    <property type="entry name" value="Tet_transcr_reg_TetR-rel_C_sf"/>
</dbReference>
<feature type="domain" description="HTH tetR-type" evidence="5">
    <location>
        <begin position="19"/>
        <end position="79"/>
    </location>
</feature>
<protein>
    <submittedName>
        <fullName evidence="6">TetR/AcrR family transcriptional regulator</fullName>
    </submittedName>
</protein>
<keyword evidence="2 4" id="KW-0238">DNA-binding</keyword>
<dbReference type="Pfam" id="PF14246">
    <property type="entry name" value="TetR_C_7"/>
    <property type="match status" value="1"/>
</dbReference>